<protein>
    <recommendedName>
        <fullName evidence="5">tRNA pseudouridine synthase B</fullName>
        <ecNumber evidence="5">5.4.99.25</ecNumber>
    </recommendedName>
    <alternativeName>
        <fullName evidence="5">tRNA pseudouridine(55) synthase</fullName>
        <shortName evidence="5">Psi55 synthase</shortName>
    </alternativeName>
    <alternativeName>
        <fullName evidence="5">tRNA pseudouridylate synthase</fullName>
    </alternativeName>
    <alternativeName>
        <fullName evidence="5">tRNA-uridine isomerase</fullName>
    </alternativeName>
</protein>
<evidence type="ECO:0000256" key="3">
    <source>
        <dbReference type="ARBA" id="ARBA00022694"/>
    </source>
</evidence>
<keyword evidence="3 5" id="KW-0819">tRNA processing</keyword>
<evidence type="ECO:0000256" key="1">
    <source>
        <dbReference type="ARBA" id="ARBA00000385"/>
    </source>
</evidence>
<evidence type="ECO:0000256" key="2">
    <source>
        <dbReference type="ARBA" id="ARBA00005642"/>
    </source>
</evidence>
<comment type="similarity">
    <text evidence="2 5">Belongs to the pseudouridine synthase TruB family. Type 1 subfamily.</text>
</comment>
<dbReference type="Gene3D" id="3.30.2350.10">
    <property type="entry name" value="Pseudouridine synthase"/>
    <property type="match status" value="1"/>
</dbReference>
<dbReference type="EC" id="5.4.99.25" evidence="5"/>
<dbReference type="SUPFAM" id="SSF55120">
    <property type="entry name" value="Pseudouridine synthase"/>
    <property type="match status" value="1"/>
</dbReference>
<dbReference type="HAMAP" id="MF_01080">
    <property type="entry name" value="TruB_bact"/>
    <property type="match status" value="1"/>
</dbReference>
<dbReference type="Pfam" id="PF09157">
    <property type="entry name" value="TruB-C_2"/>
    <property type="match status" value="1"/>
</dbReference>
<evidence type="ECO:0000256" key="5">
    <source>
        <dbReference type="HAMAP-Rule" id="MF_01080"/>
    </source>
</evidence>
<dbReference type="PANTHER" id="PTHR13767">
    <property type="entry name" value="TRNA-PSEUDOURIDINE SYNTHASE"/>
    <property type="match status" value="1"/>
</dbReference>
<keyword evidence="4 5" id="KW-0413">Isomerase</keyword>
<dbReference type="InterPro" id="IPR002501">
    <property type="entry name" value="PsdUridine_synth_N"/>
</dbReference>
<accession>A0A838XZX7</accession>
<dbReference type="GO" id="GO:1990481">
    <property type="term" value="P:mRNA pseudouridine synthesis"/>
    <property type="evidence" value="ECO:0007669"/>
    <property type="project" value="TreeGrafter"/>
</dbReference>
<dbReference type="Pfam" id="PF01509">
    <property type="entry name" value="TruB_N"/>
    <property type="match status" value="1"/>
</dbReference>
<evidence type="ECO:0000313" key="8">
    <source>
        <dbReference type="EMBL" id="MBA4692770.1"/>
    </source>
</evidence>
<comment type="caution">
    <text evidence="8">The sequence shown here is derived from an EMBL/GenBank/DDBJ whole genome shotgun (WGS) entry which is preliminary data.</text>
</comment>
<feature type="active site" description="Nucleophile" evidence="5">
    <location>
        <position position="38"/>
    </location>
</feature>
<comment type="function">
    <text evidence="5">Responsible for synthesis of pseudouridine from uracil-55 in the psi GC loop of transfer RNAs.</text>
</comment>
<gene>
    <name evidence="5 8" type="primary">truB</name>
    <name evidence="8" type="ORF">H2072_03390</name>
</gene>
<dbReference type="NCBIfam" id="TIGR00431">
    <property type="entry name" value="TruB"/>
    <property type="match status" value="1"/>
</dbReference>
<evidence type="ECO:0000313" key="9">
    <source>
        <dbReference type="Proteomes" id="UP000551848"/>
    </source>
</evidence>
<dbReference type="InterPro" id="IPR014780">
    <property type="entry name" value="tRNA_psdUridine_synth_TruB"/>
</dbReference>
<dbReference type="CDD" id="cd02573">
    <property type="entry name" value="PseudoU_synth_EcTruB"/>
    <property type="match status" value="1"/>
</dbReference>
<evidence type="ECO:0000259" key="6">
    <source>
        <dbReference type="Pfam" id="PF01509"/>
    </source>
</evidence>
<organism evidence="8 9">
    <name type="scientific">SAR86 cluster bacterium</name>
    <dbReference type="NCBI Taxonomy" id="2030880"/>
    <lineage>
        <taxon>Bacteria</taxon>
        <taxon>Pseudomonadati</taxon>
        <taxon>Pseudomonadota</taxon>
        <taxon>Gammaproteobacteria</taxon>
        <taxon>SAR86 cluster</taxon>
    </lineage>
</organism>
<name>A0A838XZX7_9GAMM</name>
<dbReference type="GO" id="GO:0003723">
    <property type="term" value="F:RNA binding"/>
    <property type="evidence" value="ECO:0007669"/>
    <property type="project" value="InterPro"/>
</dbReference>
<dbReference type="InterPro" id="IPR015240">
    <property type="entry name" value="tRNA_sdUridine_synth_fam1_C"/>
</dbReference>
<dbReference type="Proteomes" id="UP000551848">
    <property type="component" value="Unassembled WGS sequence"/>
</dbReference>
<dbReference type="GO" id="GO:0031119">
    <property type="term" value="P:tRNA pseudouridine synthesis"/>
    <property type="evidence" value="ECO:0007669"/>
    <property type="project" value="UniProtKB-UniRule"/>
</dbReference>
<evidence type="ECO:0000259" key="7">
    <source>
        <dbReference type="Pfam" id="PF09157"/>
    </source>
</evidence>
<dbReference type="EMBL" id="JACETL010000038">
    <property type="protein sequence ID" value="MBA4692770.1"/>
    <property type="molecule type" value="Genomic_DNA"/>
</dbReference>
<feature type="domain" description="tRNA pseudouridine synthase II TruB subfamily 1 C-terminal" evidence="7">
    <location>
        <begin position="227"/>
        <end position="270"/>
    </location>
</feature>
<dbReference type="InterPro" id="IPR020103">
    <property type="entry name" value="PsdUridine_synth_cat_dom_sf"/>
</dbReference>
<sequence length="279" mass="30922">MSGFLLVNKASGITSSRVVQIIKKKFNLNKVGHLGTLDPMAAGLLIIAINRATKFASLLLQSEKSYRAEVTLGIQTDTDDAEGKVISCKDVTINDLQAKKALLSFLGESYQFPPNFSALKHKGKPLYKYARDGIKIEKAARRICIKNINNISIKMPKVSFDINCSKGTYIRSIARDFGSGLGCGANLSKLIRTSQEKFLLSDACSLDEISLKNLISLENAFDDLDSIHLNEIDSRAFLHGKPIEINFNHENFLRVYDASNQFIAIGKNSSKGFRHEYLV</sequence>
<feature type="domain" description="Pseudouridine synthase II N-terminal" evidence="6">
    <location>
        <begin position="23"/>
        <end position="170"/>
    </location>
</feature>
<dbReference type="PANTHER" id="PTHR13767:SF2">
    <property type="entry name" value="PSEUDOURIDYLATE SYNTHASE TRUB1"/>
    <property type="match status" value="1"/>
</dbReference>
<proteinExistence type="inferred from homology"/>
<evidence type="ECO:0000256" key="4">
    <source>
        <dbReference type="ARBA" id="ARBA00023235"/>
    </source>
</evidence>
<dbReference type="GO" id="GO:0160148">
    <property type="term" value="F:tRNA pseudouridine(55) synthase activity"/>
    <property type="evidence" value="ECO:0007669"/>
    <property type="project" value="UniProtKB-EC"/>
</dbReference>
<reference evidence="8 9" key="1">
    <citation type="submission" date="2020-06" db="EMBL/GenBank/DDBJ databases">
        <title>Dysbiosis in marine aquaculture revealed through microbiome analysis: reverse ecology for environmental sustainability.</title>
        <authorList>
            <person name="Haro-Moreno J.M."/>
            <person name="Coutinho F.H."/>
            <person name="Zaragoza-Solas A."/>
            <person name="Picazo A."/>
            <person name="Almagro-Moreno S."/>
            <person name="Lopez-Perez M."/>
        </authorList>
    </citation>
    <scope>NUCLEOTIDE SEQUENCE [LARGE SCALE GENOMIC DNA]</scope>
    <source>
        <strain evidence="8">MCMED-G41</strain>
    </source>
</reference>
<comment type="catalytic activity">
    <reaction evidence="1 5">
        <text>uridine(55) in tRNA = pseudouridine(55) in tRNA</text>
        <dbReference type="Rhea" id="RHEA:42532"/>
        <dbReference type="Rhea" id="RHEA-COMP:10101"/>
        <dbReference type="Rhea" id="RHEA-COMP:10102"/>
        <dbReference type="ChEBI" id="CHEBI:65314"/>
        <dbReference type="ChEBI" id="CHEBI:65315"/>
        <dbReference type="EC" id="5.4.99.25"/>
    </reaction>
</comment>
<dbReference type="AlphaFoldDB" id="A0A838XZX7"/>